<evidence type="ECO:0000313" key="5">
    <source>
        <dbReference type="Proteomes" id="UP000193247"/>
    </source>
</evidence>
<dbReference type="InterPro" id="IPR038332">
    <property type="entry name" value="PPE_sf"/>
</dbReference>
<dbReference type="Pfam" id="PF00823">
    <property type="entry name" value="PPE"/>
    <property type="match status" value="1"/>
</dbReference>
<organism evidence="4 5">
    <name type="scientific">Mycobacterium decipiens</name>
    <dbReference type="NCBI Taxonomy" id="1430326"/>
    <lineage>
        <taxon>Bacteria</taxon>
        <taxon>Bacillati</taxon>
        <taxon>Actinomycetota</taxon>
        <taxon>Actinomycetes</taxon>
        <taxon>Mycobacteriales</taxon>
        <taxon>Mycobacteriaceae</taxon>
        <taxon>Mycobacterium</taxon>
    </lineage>
</organism>
<protein>
    <recommendedName>
        <fullName evidence="3">PPE domain-containing protein</fullName>
    </recommendedName>
</protein>
<feature type="domain" description="PPE" evidence="3">
    <location>
        <begin position="6"/>
        <end position="68"/>
    </location>
</feature>
<evidence type="ECO:0000313" key="4">
    <source>
        <dbReference type="EMBL" id="OSC42164.1"/>
    </source>
</evidence>
<reference evidence="4 5" key="1">
    <citation type="submission" date="2017-04" db="EMBL/GenBank/DDBJ databases">
        <title>The new phylogeny of genus Mycobacterium.</title>
        <authorList>
            <person name="Tortoli E."/>
            <person name="Trovato A."/>
            <person name="Cirillo D.M."/>
        </authorList>
    </citation>
    <scope>NUCLEOTIDE SEQUENCE [LARGE SCALE GENOMIC DNA]</scope>
    <source>
        <strain evidence="4 5">TBL 1200985</strain>
    </source>
</reference>
<proteinExistence type="inferred from homology"/>
<dbReference type="SUPFAM" id="SSF140459">
    <property type="entry name" value="PE/PPE dimer-like"/>
    <property type="match status" value="1"/>
</dbReference>
<name>A0A1X2LY87_9MYCO</name>
<evidence type="ECO:0000256" key="1">
    <source>
        <dbReference type="ARBA" id="ARBA00010652"/>
    </source>
</evidence>
<dbReference type="AlphaFoldDB" id="A0A1X2LY87"/>
<evidence type="ECO:0000256" key="2">
    <source>
        <dbReference type="SAM" id="MobiDB-lite"/>
    </source>
</evidence>
<feature type="compositionally biased region" description="Basic residues" evidence="2">
    <location>
        <begin position="80"/>
        <end position="96"/>
    </location>
</feature>
<dbReference type="OrthoDB" id="4753487at2"/>
<dbReference type="EMBL" id="NCXP01000004">
    <property type="protein sequence ID" value="OSC42164.1"/>
    <property type="molecule type" value="Genomic_DNA"/>
</dbReference>
<sequence length="96" mass="10278">MTAPVWAAVPPEVHSALLGNGPGQTSLLVAAAAWRSLSSEYALVAAELTATLGAVQVGAWQGRSAESYEVPTCASTNRSQTRHWPRRHAPRQHQYS</sequence>
<dbReference type="STRING" id="1430326.B8W66_06235"/>
<evidence type="ECO:0000259" key="3">
    <source>
        <dbReference type="Pfam" id="PF00823"/>
    </source>
</evidence>
<dbReference type="Proteomes" id="UP000193247">
    <property type="component" value="Unassembled WGS sequence"/>
</dbReference>
<keyword evidence="5" id="KW-1185">Reference proteome</keyword>
<feature type="region of interest" description="Disordered" evidence="2">
    <location>
        <begin position="68"/>
        <end position="96"/>
    </location>
</feature>
<dbReference type="InterPro" id="IPR000030">
    <property type="entry name" value="PPE_dom"/>
</dbReference>
<accession>A0A1X2LY87</accession>
<dbReference type="Gene3D" id="1.20.1260.20">
    <property type="entry name" value="PPE superfamily"/>
    <property type="match status" value="1"/>
</dbReference>
<gene>
    <name evidence="4" type="ORF">B8W66_06235</name>
</gene>
<comment type="caution">
    <text evidence="4">The sequence shown here is derived from an EMBL/GenBank/DDBJ whole genome shotgun (WGS) entry which is preliminary data.</text>
</comment>
<comment type="similarity">
    <text evidence="1">Belongs to the mycobacterial PPE family.</text>
</comment>